<dbReference type="InterPro" id="IPR005674">
    <property type="entry name" value="CocE/Ser_esterase"/>
</dbReference>
<evidence type="ECO:0000256" key="1">
    <source>
        <dbReference type="ARBA" id="ARBA00022801"/>
    </source>
</evidence>
<dbReference type="PANTHER" id="PTHR43056">
    <property type="entry name" value="PEPTIDASE S9 PROLYL OLIGOPEPTIDASE"/>
    <property type="match status" value="1"/>
</dbReference>
<proteinExistence type="predicted"/>
<keyword evidence="4" id="KW-1185">Reference proteome</keyword>
<protein>
    <recommendedName>
        <fullName evidence="2">Xaa-Pro dipeptidyl-peptidase C-terminal domain-containing protein</fullName>
    </recommendedName>
</protein>
<dbReference type="InterPro" id="IPR050585">
    <property type="entry name" value="Xaa-Pro_dipeptidyl-ppase/CocE"/>
</dbReference>
<evidence type="ECO:0000259" key="2">
    <source>
        <dbReference type="SMART" id="SM00939"/>
    </source>
</evidence>
<dbReference type="Gene3D" id="3.40.50.1820">
    <property type="entry name" value="alpha/beta hydrolase"/>
    <property type="match status" value="1"/>
</dbReference>
<dbReference type="SUPFAM" id="SSF53474">
    <property type="entry name" value="alpha/beta-Hydrolases"/>
    <property type="match status" value="1"/>
</dbReference>
<comment type="caution">
    <text evidence="3">The sequence shown here is derived from an EMBL/GenBank/DDBJ whole genome shotgun (WGS) entry which is preliminary data.</text>
</comment>
<dbReference type="InterPro" id="IPR000383">
    <property type="entry name" value="Xaa-Pro-like_dom"/>
</dbReference>
<dbReference type="AlphaFoldDB" id="A0AA38Y424"/>
<dbReference type="GO" id="GO:0008239">
    <property type="term" value="F:dipeptidyl-peptidase activity"/>
    <property type="evidence" value="ECO:0007669"/>
    <property type="project" value="InterPro"/>
</dbReference>
<evidence type="ECO:0000313" key="3">
    <source>
        <dbReference type="EMBL" id="KAJ9634169.1"/>
    </source>
</evidence>
<dbReference type="NCBIfam" id="TIGR00976">
    <property type="entry name" value="CocE_NonD"/>
    <property type="match status" value="1"/>
</dbReference>
<accession>A0AA38Y424</accession>
<dbReference type="Pfam" id="PF02129">
    <property type="entry name" value="Peptidase_S15"/>
    <property type="match status" value="1"/>
</dbReference>
<dbReference type="InterPro" id="IPR008979">
    <property type="entry name" value="Galactose-bd-like_sf"/>
</dbReference>
<dbReference type="Gene3D" id="1.10.3020.20">
    <property type="match status" value="1"/>
</dbReference>
<organism evidence="3 4">
    <name type="scientific">Knufia peltigerae</name>
    <dbReference type="NCBI Taxonomy" id="1002370"/>
    <lineage>
        <taxon>Eukaryota</taxon>
        <taxon>Fungi</taxon>
        <taxon>Dikarya</taxon>
        <taxon>Ascomycota</taxon>
        <taxon>Pezizomycotina</taxon>
        <taxon>Eurotiomycetes</taxon>
        <taxon>Chaetothyriomycetidae</taxon>
        <taxon>Chaetothyriales</taxon>
        <taxon>Trichomeriaceae</taxon>
        <taxon>Knufia</taxon>
    </lineage>
</organism>
<name>A0AA38Y424_9EURO</name>
<gene>
    <name evidence="3" type="ORF">H2204_006500</name>
</gene>
<reference evidence="3" key="1">
    <citation type="submission" date="2022-10" db="EMBL/GenBank/DDBJ databases">
        <title>Culturing micro-colonial fungi from biological soil crusts in the Mojave desert and describing Neophaeococcomyces mojavensis, and introducing the new genera and species Taxawa tesnikishii.</title>
        <authorList>
            <person name="Kurbessoian T."/>
            <person name="Stajich J.E."/>
        </authorList>
    </citation>
    <scope>NUCLEOTIDE SEQUENCE</scope>
    <source>
        <strain evidence="3">TK_35</strain>
    </source>
</reference>
<evidence type="ECO:0000313" key="4">
    <source>
        <dbReference type="Proteomes" id="UP001172681"/>
    </source>
</evidence>
<keyword evidence="1" id="KW-0378">Hydrolase</keyword>
<dbReference type="SUPFAM" id="SSF49785">
    <property type="entry name" value="Galactose-binding domain-like"/>
    <property type="match status" value="1"/>
</dbReference>
<sequence length="589" mass="66107">MAGFTVRKVKLPTPETYGPYVYSGFKPGTTILKAGHVKSEGRRPFGCDTAYDRDSAVPMRDGVKLCTDVFRPADSEINQVPAVLLWGPYGKTGNGLLHYENMGPHNCGVPRERVSGYHKFEGLDPAEWSERGYAIVNIDSRGIGDSEGDAIFWGQQEAEDIYDTISWINERPWSNGSVVMAGNSWLAIAQINFASRLKHPALKAIAPWEGATDIYQQSRCRGGAPQIAKFNQMIMASFAGRHSAEDMPTMTKEHPLYDDYWASKRVHVSRIDCIPVYLTASYSSMLHGFGSFESFLTMETKDKWLRVHPYQEWHDLYRADMNDDLQRFYDRYAKGLQNGWEETPRVRLSLLAMDGSKAKSIIERPTESYPPPGFDQQVLHLNASTFAMQESSPKDESQVSYPSHNLSGSADFTYTFLRACELSGYPLVSLHISTASAEDMDVHIQLRKLSVDGELLVHHNYPTPTPIPPQDQTNVSTYLGGTGMLRASHRVSIEPQHYLGDQPFYRHDCSEPVPVNTVVRLEIPMWPIGMVFAAGEGIMLRVSGHSKCLPETKAMTMTEPEDHNPENGVHVVHTGGEYDSFLRIPIRYT</sequence>
<dbReference type="PANTHER" id="PTHR43056:SF10">
    <property type="entry name" value="COCE_NOND FAMILY, PUTATIVE (AFU_ORTHOLOGUE AFUA_7G00600)-RELATED"/>
    <property type="match status" value="1"/>
</dbReference>
<dbReference type="InterPro" id="IPR013736">
    <property type="entry name" value="Xaa-Pro_dipept_C"/>
</dbReference>
<dbReference type="SMART" id="SM00939">
    <property type="entry name" value="PepX_C"/>
    <property type="match status" value="1"/>
</dbReference>
<feature type="domain" description="Xaa-Pro dipeptidyl-peptidase C-terminal" evidence="2">
    <location>
        <begin position="326"/>
        <end position="583"/>
    </location>
</feature>
<dbReference type="Gene3D" id="2.60.120.260">
    <property type="entry name" value="Galactose-binding domain-like"/>
    <property type="match status" value="1"/>
</dbReference>
<dbReference type="Proteomes" id="UP001172681">
    <property type="component" value="Unassembled WGS sequence"/>
</dbReference>
<dbReference type="EMBL" id="JAPDRN010000040">
    <property type="protein sequence ID" value="KAJ9634169.1"/>
    <property type="molecule type" value="Genomic_DNA"/>
</dbReference>
<dbReference type="InterPro" id="IPR029058">
    <property type="entry name" value="AB_hydrolase_fold"/>
</dbReference>
<dbReference type="Pfam" id="PF08530">
    <property type="entry name" value="PepX_C"/>
    <property type="match status" value="1"/>
</dbReference>